<reference evidence="1" key="1">
    <citation type="submission" date="2021-01" db="EMBL/GenBank/DDBJ databases">
        <title>Whole genome shotgun sequence of Dactylosporangium siamense NBRC 106093.</title>
        <authorList>
            <person name="Komaki H."/>
            <person name="Tamura T."/>
        </authorList>
    </citation>
    <scope>NUCLEOTIDE SEQUENCE</scope>
    <source>
        <strain evidence="1">NBRC 106093</strain>
    </source>
</reference>
<evidence type="ECO:0008006" key="3">
    <source>
        <dbReference type="Google" id="ProtNLM"/>
    </source>
</evidence>
<name>A0A919PKD6_9ACTN</name>
<evidence type="ECO:0000313" key="1">
    <source>
        <dbReference type="EMBL" id="GIG45569.1"/>
    </source>
</evidence>
<organism evidence="1 2">
    <name type="scientific">Dactylosporangium siamense</name>
    <dbReference type="NCBI Taxonomy" id="685454"/>
    <lineage>
        <taxon>Bacteria</taxon>
        <taxon>Bacillati</taxon>
        <taxon>Actinomycetota</taxon>
        <taxon>Actinomycetes</taxon>
        <taxon>Micromonosporales</taxon>
        <taxon>Micromonosporaceae</taxon>
        <taxon>Dactylosporangium</taxon>
    </lineage>
</organism>
<keyword evidence="2" id="KW-1185">Reference proteome</keyword>
<dbReference type="EMBL" id="BONQ01000054">
    <property type="protein sequence ID" value="GIG45569.1"/>
    <property type="molecule type" value="Genomic_DNA"/>
</dbReference>
<evidence type="ECO:0000313" key="2">
    <source>
        <dbReference type="Proteomes" id="UP000660611"/>
    </source>
</evidence>
<sequence>MVLAAALSLTSGTDAKSRTAVAASPTAEPSRSRTPAEVKQDLIDAGLAAQSQALLGGDLAAYLSFVDAPLHPEFTQRFHSLRALRVARWTAKVLIMPLDPDDKWTVKVTVRYCLGDADCVPAEMVLPSTWTVRDGRAVATTFQRTVLPWDLTALEAVAGRRVIVAAPAALAGQLRQTLEAADRAADLADRYARWDPPPKRYVVYIAGPEQWRTWWNGRTDYTDGYAYGPYGVAVKADQDGLTNLLTHEFTHVVSISDQYGGARDWWLTEGLAEYVADRDGSWTRDRLPFVRRYLRAGRWDGAVTLAGVPNGASKDDSVARYGLALLTVTCLANRFGEDKMLAFFTSVVREAQEPEQAAPTVFGTDWAPVAGACAAEIRGKVK</sequence>
<proteinExistence type="predicted"/>
<gene>
    <name evidence="1" type="ORF">Dsi01nite_036100</name>
</gene>
<dbReference type="Proteomes" id="UP000660611">
    <property type="component" value="Unassembled WGS sequence"/>
</dbReference>
<comment type="caution">
    <text evidence="1">The sequence shown here is derived from an EMBL/GenBank/DDBJ whole genome shotgun (WGS) entry which is preliminary data.</text>
</comment>
<dbReference type="AlphaFoldDB" id="A0A919PKD6"/>
<accession>A0A919PKD6</accession>
<protein>
    <recommendedName>
        <fullName evidence="3">Peptidase MA-like domain-containing protein</fullName>
    </recommendedName>
</protein>